<dbReference type="AlphaFoldDB" id="A0AA88AVR8"/>
<gene>
    <name evidence="1" type="ORF">TIFTF001_024512</name>
</gene>
<dbReference type="EMBL" id="BTGU01000057">
    <property type="protein sequence ID" value="GMN55393.1"/>
    <property type="molecule type" value="Genomic_DNA"/>
</dbReference>
<organism evidence="1 2">
    <name type="scientific">Ficus carica</name>
    <name type="common">Common fig</name>
    <dbReference type="NCBI Taxonomy" id="3494"/>
    <lineage>
        <taxon>Eukaryota</taxon>
        <taxon>Viridiplantae</taxon>
        <taxon>Streptophyta</taxon>
        <taxon>Embryophyta</taxon>
        <taxon>Tracheophyta</taxon>
        <taxon>Spermatophyta</taxon>
        <taxon>Magnoliopsida</taxon>
        <taxon>eudicotyledons</taxon>
        <taxon>Gunneridae</taxon>
        <taxon>Pentapetalae</taxon>
        <taxon>rosids</taxon>
        <taxon>fabids</taxon>
        <taxon>Rosales</taxon>
        <taxon>Moraceae</taxon>
        <taxon>Ficeae</taxon>
        <taxon>Ficus</taxon>
    </lineage>
</organism>
<dbReference type="Proteomes" id="UP001187192">
    <property type="component" value="Unassembled WGS sequence"/>
</dbReference>
<reference evidence="1" key="1">
    <citation type="submission" date="2023-07" db="EMBL/GenBank/DDBJ databases">
        <title>draft genome sequence of fig (Ficus carica).</title>
        <authorList>
            <person name="Takahashi T."/>
            <person name="Nishimura K."/>
        </authorList>
    </citation>
    <scope>NUCLEOTIDE SEQUENCE</scope>
</reference>
<accession>A0AA88AVR8</accession>
<protein>
    <submittedName>
        <fullName evidence="1">Uncharacterized protein</fullName>
    </submittedName>
</protein>
<evidence type="ECO:0000313" key="1">
    <source>
        <dbReference type="EMBL" id="GMN55393.1"/>
    </source>
</evidence>
<name>A0AA88AVR8_FICCA</name>
<comment type="caution">
    <text evidence="1">The sequence shown here is derived from an EMBL/GenBank/DDBJ whole genome shotgun (WGS) entry which is preliminary data.</text>
</comment>
<sequence length="102" mass="11173">MITDDYMIFVYLQARSFTKTNDPKSWKVTVDMVDDQSSLFPAIEIVVGNMSWDTRWCLPSSFSAHTDGVAFGAPALVGCAGVLEIIKASSRVALLGLLLKRS</sequence>
<proteinExistence type="predicted"/>
<evidence type="ECO:0000313" key="2">
    <source>
        <dbReference type="Proteomes" id="UP001187192"/>
    </source>
</evidence>
<keyword evidence="2" id="KW-1185">Reference proteome</keyword>